<dbReference type="InterPro" id="IPR011990">
    <property type="entry name" value="TPR-like_helical_dom_sf"/>
</dbReference>
<feature type="repeat" description="TPR" evidence="3">
    <location>
        <begin position="274"/>
        <end position="307"/>
    </location>
</feature>
<dbReference type="EMBL" id="SNWP01000017">
    <property type="protein sequence ID" value="TDO23384.1"/>
    <property type="molecule type" value="Genomic_DNA"/>
</dbReference>
<dbReference type="PROSITE" id="PS50005">
    <property type="entry name" value="TPR"/>
    <property type="match status" value="3"/>
</dbReference>
<feature type="repeat" description="TPR" evidence="3">
    <location>
        <begin position="206"/>
        <end position="239"/>
    </location>
</feature>
<comment type="caution">
    <text evidence="5">The sequence shown here is derived from an EMBL/GenBank/DDBJ whole genome shotgun (WGS) entry which is preliminary data.</text>
</comment>
<dbReference type="Gene3D" id="1.25.40.10">
    <property type="entry name" value="Tetratricopeptide repeat domain"/>
    <property type="match status" value="4"/>
</dbReference>
<accession>A0A4R6IMH9</accession>
<gene>
    <name evidence="5" type="ORF">BC659_3389</name>
</gene>
<keyword evidence="1" id="KW-0677">Repeat</keyword>
<evidence type="ECO:0000259" key="4">
    <source>
        <dbReference type="Pfam" id="PF25063"/>
    </source>
</evidence>
<organism evidence="5 6">
    <name type="scientific">Sediminibacterium goheungense</name>
    <dbReference type="NCBI Taxonomy" id="1086393"/>
    <lineage>
        <taxon>Bacteria</taxon>
        <taxon>Pseudomonadati</taxon>
        <taxon>Bacteroidota</taxon>
        <taxon>Chitinophagia</taxon>
        <taxon>Chitinophagales</taxon>
        <taxon>Chitinophagaceae</taxon>
        <taxon>Sediminibacterium</taxon>
    </lineage>
</organism>
<dbReference type="PANTHER" id="PTHR44858">
    <property type="entry name" value="TETRATRICOPEPTIDE REPEAT PROTEIN 6"/>
    <property type="match status" value="1"/>
</dbReference>
<dbReference type="InterPro" id="IPR019734">
    <property type="entry name" value="TPR_rpt"/>
</dbReference>
<keyword evidence="2 3" id="KW-0802">TPR repeat</keyword>
<evidence type="ECO:0000313" key="5">
    <source>
        <dbReference type="EMBL" id="TDO23384.1"/>
    </source>
</evidence>
<dbReference type="RefSeq" id="WP_133475855.1">
    <property type="nucleotide sequence ID" value="NZ_SNWP01000017.1"/>
</dbReference>
<dbReference type="SMART" id="SM00028">
    <property type="entry name" value="TPR"/>
    <property type="match status" value="10"/>
</dbReference>
<name>A0A4R6IMH9_9BACT</name>
<sequence>MRDNPYREDREALKELLQQYQNLKSGRQHSFIEEDAFERIIDYYDEKDDINEALEAAETGLEQYPYSSQLMIKKADLLLASRKYQEALDVLENAELYDSSDINLYILKTDAYLALDQQPRAVALLEAALEMFEGEERLDLLFELADVYDDYEEFDKVFDCLKWILEEDPTNEEALYKICFWTDFTGRNEESIRLHQRIIEEQPFSELAWFNLAAAYQGLKLYEKAIDAYQYAVAIDEKFDYAYRNMGDAYLRLRKYKEAIEVLEKVLELTRPEDVIYEAIGHCYHRMGNYAQARFHYKKAVHLNPDDSKLHYKIAVTYMLEEQWASAIKQLENAMRIHRSIPEYNLAMGECKMNLHQYKDAILYFGTVVRYKTRNVAGWEALIRCLIKAGFHDEAIEQCLAALKATDGKPLFYFYHSAMLFVTGKTKEGLLKLEEAMEKAPRLVKKFIELNPSILQNNQVVDIVARYKKGKKI</sequence>
<evidence type="ECO:0000313" key="6">
    <source>
        <dbReference type="Proteomes" id="UP000295741"/>
    </source>
</evidence>
<dbReference type="Pfam" id="PF25063">
    <property type="entry name" value="ARM_TT21_C"/>
    <property type="match status" value="1"/>
</dbReference>
<dbReference type="AlphaFoldDB" id="A0A4R6IMH9"/>
<dbReference type="PROSITE" id="PS50293">
    <property type="entry name" value="TPR_REGION"/>
    <property type="match status" value="1"/>
</dbReference>
<dbReference type="GO" id="GO:0046813">
    <property type="term" value="P:receptor-mediated virion attachment to host cell"/>
    <property type="evidence" value="ECO:0007669"/>
    <property type="project" value="TreeGrafter"/>
</dbReference>
<dbReference type="OrthoDB" id="9803982at2"/>
<evidence type="ECO:0000256" key="3">
    <source>
        <dbReference type="PROSITE-ProRule" id="PRU00339"/>
    </source>
</evidence>
<feature type="repeat" description="TPR" evidence="3">
    <location>
        <begin position="240"/>
        <end position="273"/>
    </location>
</feature>
<evidence type="ECO:0000256" key="2">
    <source>
        <dbReference type="ARBA" id="ARBA00022803"/>
    </source>
</evidence>
<dbReference type="Pfam" id="PF13432">
    <property type="entry name" value="TPR_16"/>
    <property type="match status" value="2"/>
</dbReference>
<dbReference type="GO" id="GO:0009279">
    <property type="term" value="C:cell outer membrane"/>
    <property type="evidence" value="ECO:0007669"/>
    <property type="project" value="TreeGrafter"/>
</dbReference>
<feature type="domain" description="Tetratricopeptide repeat protein 21A/21B C-terminal ARM" evidence="4">
    <location>
        <begin position="224"/>
        <end position="338"/>
    </location>
</feature>
<dbReference type="SUPFAM" id="SSF48452">
    <property type="entry name" value="TPR-like"/>
    <property type="match status" value="2"/>
</dbReference>
<proteinExistence type="predicted"/>
<dbReference type="InterPro" id="IPR050498">
    <property type="entry name" value="Ycf3"/>
</dbReference>
<protein>
    <submittedName>
        <fullName evidence="5">Tetratricopeptide repeat protein</fullName>
    </submittedName>
</protein>
<dbReference type="PANTHER" id="PTHR44858:SF1">
    <property type="entry name" value="UDP-N-ACETYLGLUCOSAMINE--PEPTIDE N-ACETYLGLUCOSAMINYLTRANSFERASE SPINDLY-RELATED"/>
    <property type="match status" value="1"/>
</dbReference>
<reference evidence="5 6" key="1">
    <citation type="submission" date="2019-03" db="EMBL/GenBank/DDBJ databases">
        <title>Genomic Encyclopedia of Archaeal and Bacterial Type Strains, Phase II (KMG-II): from individual species to whole genera.</title>
        <authorList>
            <person name="Goeker M."/>
        </authorList>
    </citation>
    <scope>NUCLEOTIDE SEQUENCE [LARGE SCALE GENOMIC DNA]</scope>
    <source>
        <strain evidence="5 6">DSM 28323</strain>
    </source>
</reference>
<keyword evidence="6" id="KW-1185">Reference proteome</keyword>
<dbReference type="Proteomes" id="UP000295741">
    <property type="component" value="Unassembled WGS sequence"/>
</dbReference>
<dbReference type="InterPro" id="IPR056834">
    <property type="entry name" value="ARM_TT21_C"/>
</dbReference>
<evidence type="ECO:0000256" key="1">
    <source>
        <dbReference type="ARBA" id="ARBA00022737"/>
    </source>
</evidence>